<dbReference type="Pfam" id="PF01370">
    <property type="entry name" value="Epimerase"/>
    <property type="match status" value="1"/>
</dbReference>
<feature type="domain" description="NAD-dependent epimerase/dehydratase" evidence="1">
    <location>
        <begin position="37"/>
        <end position="204"/>
    </location>
</feature>
<sequence length="346" mass="37554">MRAPMTVARTDREIEWLLSEPTAGAVAAARALDGDFMVLGVGGKMGTTLAVMLRRALDAAGRKNTRVLGVSRFSRPEGKRALEEFGVVPVACDLADYEAVMKLPDAANIEYLAGQKFGTDSAPDETWIQNTIVPSHVARRFRTARMVIFSTGCVYPFVPVGSGGATEATPVALLGEYASTCVGRERVFTHYARKFGTPELIYRLNYAVELRYGVLADIAQRVLSGEPIDETMNAFNLIWQGDACARAIQCLEHVASPPKLLNVTGPREVTIREVAERFGALVGRKPVMTGTPATTAWLANADESMRLFGPVTKSLEDMIALVADHLRSGGHLLGKPTHFEARDGKF</sequence>
<proteinExistence type="predicted"/>
<dbReference type="Gene3D" id="3.40.50.720">
    <property type="entry name" value="NAD(P)-binding Rossmann-like Domain"/>
    <property type="match status" value="1"/>
</dbReference>
<accession>A0A8F9TRR7</accession>
<keyword evidence="3" id="KW-1185">Reference proteome</keyword>
<dbReference type="Proteomes" id="UP000825051">
    <property type="component" value="Chromosome"/>
</dbReference>
<dbReference type="KEGG" id="ole:K0B96_11830"/>
<evidence type="ECO:0000313" key="3">
    <source>
        <dbReference type="Proteomes" id="UP000825051"/>
    </source>
</evidence>
<dbReference type="EMBL" id="CP080507">
    <property type="protein sequence ID" value="QYM77999.1"/>
    <property type="molecule type" value="Genomic_DNA"/>
</dbReference>
<name>A0A8F9TRR7_9BACT</name>
<gene>
    <name evidence="2" type="ORF">K0B96_11830</name>
</gene>
<evidence type="ECO:0000259" key="1">
    <source>
        <dbReference type="Pfam" id="PF01370"/>
    </source>
</evidence>
<dbReference type="InterPro" id="IPR001509">
    <property type="entry name" value="Epimerase_deHydtase"/>
</dbReference>
<dbReference type="InterPro" id="IPR036291">
    <property type="entry name" value="NAD(P)-bd_dom_sf"/>
</dbReference>
<reference evidence="2" key="1">
    <citation type="submission" date="2021-08" db="EMBL/GenBank/DDBJ databases">
        <title>Genome of a novel bacterium of the phylum Verrucomicrobia, Oleiharenicola sp. KSB-15.</title>
        <authorList>
            <person name="Chung J.-H."/>
            <person name="Ahn J.-H."/>
            <person name="Yoon Y."/>
            <person name="Kim D.-Y."/>
            <person name="An S.-H."/>
            <person name="Park I."/>
            <person name="Yeon J."/>
        </authorList>
    </citation>
    <scope>NUCLEOTIDE SEQUENCE</scope>
    <source>
        <strain evidence="2">KSB-15</strain>
    </source>
</reference>
<protein>
    <submittedName>
        <fullName evidence="2">NAD-dependent epimerase/dehydratase family protein</fullName>
    </submittedName>
</protein>
<dbReference type="AlphaFoldDB" id="A0A8F9TRR7"/>
<evidence type="ECO:0000313" key="2">
    <source>
        <dbReference type="EMBL" id="QYM77999.1"/>
    </source>
</evidence>
<organism evidence="2 3">
    <name type="scientific">Horticoccus luteus</name>
    <dbReference type="NCBI Taxonomy" id="2862869"/>
    <lineage>
        <taxon>Bacteria</taxon>
        <taxon>Pseudomonadati</taxon>
        <taxon>Verrucomicrobiota</taxon>
        <taxon>Opitutia</taxon>
        <taxon>Opitutales</taxon>
        <taxon>Opitutaceae</taxon>
        <taxon>Horticoccus</taxon>
    </lineage>
</organism>
<dbReference type="SUPFAM" id="SSF51735">
    <property type="entry name" value="NAD(P)-binding Rossmann-fold domains"/>
    <property type="match status" value="1"/>
</dbReference>